<name>A0ABR3CES7_9PEZI</name>
<dbReference type="RefSeq" id="XP_066632166.1">
    <property type="nucleotide sequence ID" value="XM_066778071.1"/>
</dbReference>
<comment type="caution">
    <text evidence="2">The sequence shown here is derived from an EMBL/GenBank/DDBJ whole genome shotgun (WGS) entry which is preliminary data.</text>
</comment>
<keyword evidence="1" id="KW-0812">Transmembrane</keyword>
<keyword evidence="3" id="KW-1185">Reference proteome</keyword>
<accession>A0ABR3CES7</accession>
<keyword evidence="1" id="KW-1133">Transmembrane helix</keyword>
<gene>
    <name evidence="2" type="ORF">SLS55_006642</name>
</gene>
<proteinExistence type="predicted"/>
<dbReference type="GeneID" id="92010727"/>
<keyword evidence="1" id="KW-0472">Membrane</keyword>
<dbReference type="EMBL" id="JAJVCZ030000006">
    <property type="protein sequence ID" value="KAL0259137.1"/>
    <property type="molecule type" value="Genomic_DNA"/>
</dbReference>
<organism evidence="2 3">
    <name type="scientific">Diplodia seriata</name>
    <dbReference type="NCBI Taxonomy" id="420778"/>
    <lineage>
        <taxon>Eukaryota</taxon>
        <taxon>Fungi</taxon>
        <taxon>Dikarya</taxon>
        <taxon>Ascomycota</taxon>
        <taxon>Pezizomycotina</taxon>
        <taxon>Dothideomycetes</taxon>
        <taxon>Dothideomycetes incertae sedis</taxon>
        <taxon>Botryosphaeriales</taxon>
        <taxon>Botryosphaeriaceae</taxon>
        <taxon>Diplodia</taxon>
    </lineage>
</organism>
<reference evidence="2 3" key="1">
    <citation type="submission" date="2024-02" db="EMBL/GenBank/DDBJ databases">
        <title>De novo assembly and annotation of 12 fungi associated with fruit tree decline syndrome in Ontario, Canada.</title>
        <authorList>
            <person name="Sulman M."/>
            <person name="Ellouze W."/>
            <person name="Ilyukhin E."/>
        </authorList>
    </citation>
    <scope>NUCLEOTIDE SEQUENCE [LARGE SCALE GENOMIC DNA]</scope>
    <source>
        <strain evidence="2 3">FDS-637</strain>
    </source>
</reference>
<evidence type="ECO:0000313" key="2">
    <source>
        <dbReference type="EMBL" id="KAL0259137.1"/>
    </source>
</evidence>
<protein>
    <recommendedName>
        <fullName evidence="4">Mitochondrial-processing peptidase subunit alpha</fullName>
    </recommendedName>
</protein>
<dbReference type="Proteomes" id="UP001430584">
    <property type="component" value="Unassembled WGS sequence"/>
</dbReference>
<evidence type="ECO:0000313" key="3">
    <source>
        <dbReference type="Proteomes" id="UP001430584"/>
    </source>
</evidence>
<evidence type="ECO:0000256" key="1">
    <source>
        <dbReference type="SAM" id="Phobius"/>
    </source>
</evidence>
<evidence type="ECO:0008006" key="4">
    <source>
        <dbReference type="Google" id="ProtNLM"/>
    </source>
</evidence>
<feature type="transmembrane region" description="Helical" evidence="1">
    <location>
        <begin position="42"/>
        <end position="59"/>
    </location>
</feature>
<sequence>MLVPNYKAKSPSGGLRIGIGNGLPYSSPSYGSRRSIRFNVRNIILLAASACFLLLLWNMRSSSSSPSSSASPYRPGKALPRYWSVTDKKDLEGVTAWQKPKEFRVVGLVFFGRPTSVSILDCYLKRNLARNGGFLDEVIWLARTSVEEDLQWLDAQVEAEPAYTRRDLSFEGIDYASAYDMAENGTMYIKMDDDLVFIEDHAIGTLVQHKLEHPENFVVAANVVNQPSLSWMHYRFDAIKPYFPELTPPNPEDVAKQGRWRPSELPQWSGPEDYHITEEDKLEPPFEGHRWLPLPEDYPIENTPIATTSFDAFSQGLWHWQVAAQEHYSFFDHLENNDLWRYKFHTLDYHFMRMGIQMIAIWGEDIIESDIHNGNGDDEYHFTEVMTKRTGRHAVVDGRAIVSHYTFLPQRSGLESTDILERYRAYAEENICPGKLAWPNKFSKPSAPQPQS</sequence>